<dbReference type="SUPFAM" id="SSF55781">
    <property type="entry name" value="GAF domain-like"/>
    <property type="match status" value="1"/>
</dbReference>
<dbReference type="PROSITE" id="PS51078">
    <property type="entry name" value="ICLR_ED"/>
    <property type="match status" value="1"/>
</dbReference>
<dbReference type="Pfam" id="PF09339">
    <property type="entry name" value="HTH_IclR"/>
    <property type="match status" value="1"/>
</dbReference>
<keyword evidence="1" id="KW-0805">Transcription regulation</keyword>
<dbReference type="InterPro" id="IPR014757">
    <property type="entry name" value="Tscrpt_reg_IclR_C"/>
</dbReference>
<dbReference type="PANTHER" id="PTHR30136:SF35">
    <property type="entry name" value="HTH-TYPE TRANSCRIPTIONAL REGULATOR RV1719"/>
    <property type="match status" value="1"/>
</dbReference>
<comment type="caution">
    <text evidence="6">The sequence shown here is derived from an EMBL/GenBank/DDBJ whole genome shotgun (WGS) entry which is preliminary data.</text>
</comment>
<evidence type="ECO:0000256" key="1">
    <source>
        <dbReference type="ARBA" id="ARBA00023015"/>
    </source>
</evidence>
<dbReference type="PANTHER" id="PTHR30136">
    <property type="entry name" value="HELIX-TURN-HELIX TRANSCRIPTIONAL REGULATOR, ICLR FAMILY"/>
    <property type="match status" value="1"/>
</dbReference>
<dbReference type="Proteomes" id="UP000469424">
    <property type="component" value="Unassembled WGS sequence"/>
</dbReference>
<dbReference type="Gene3D" id="3.30.450.40">
    <property type="match status" value="1"/>
</dbReference>
<organism evidence="6 7">
    <name type="scientific">Mogibacterium kristiansenii</name>
    <dbReference type="NCBI Taxonomy" id="2606708"/>
    <lineage>
        <taxon>Bacteria</taxon>
        <taxon>Bacillati</taxon>
        <taxon>Bacillota</taxon>
        <taxon>Clostridia</taxon>
        <taxon>Peptostreptococcales</taxon>
        <taxon>Anaerovoracaceae</taxon>
        <taxon>Mogibacterium</taxon>
    </lineage>
</organism>
<proteinExistence type="predicted"/>
<dbReference type="InterPro" id="IPR029016">
    <property type="entry name" value="GAF-like_dom_sf"/>
</dbReference>
<dbReference type="InterPro" id="IPR036390">
    <property type="entry name" value="WH_DNA-bd_sf"/>
</dbReference>
<sequence>MAERNSSLEKALAVLDLFQFRQRWTMTEIAQHTGYSNAAVARILNSLESMHYVFQDKIDGGYYLTSKMYVLGRNTQLKNQLINILDEPVGTLCRRIGFSVTVAIRKGTQSVTIMRKDPQTGLTLSLIQTVGDTISLNTTAMGKVLTAFSGETENLLNRMDYVKLTKRSVTDRDEFAELLQEVRAQRLAYDMEEVTEGLVCVATPVLAKDGIAICSISINGYKERMIRSLDSIIMRLQDCARECEKLLQ</sequence>
<dbReference type="SMART" id="SM00346">
    <property type="entry name" value="HTH_ICLR"/>
    <property type="match status" value="1"/>
</dbReference>
<feature type="domain" description="HTH iclR-type" evidence="4">
    <location>
        <begin position="5"/>
        <end position="66"/>
    </location>
</feature>
<keyword evidence="7" id="KW-1185">Reference proteome</keyword>
<dbReference type="InterPro" id="IPR005471">
    <property type="entry name" value="Tscrpt_reg_IclR_N"/>
</dbReference>
<accession>A0A6N7X4P9</accession>
<evidence type="ECO:0000259" key="5">
    <source>
        <dbReference type="PROSITE" id="PS51078"/>
    </source>
</evidence>
<feature type="domain" description="IclR-ED" evidence="5">
    <location>
        <begin position="67"/>
        <end position="248"/>
    </location>
</feature>
<name>A0A6N7X4P9_9FIRM</name>
<dbReference type="Pfam" id="PF01614">
    <property type="entry name" value="IclR_C"/>
    <property type="match status" value="1"/>
</dbReference>
<keyword evidence="2" id="KW-0238">DNA-binding</keyword>
<protein>
    <submittedName>
        <fullName evidence="6">IclR family transcriptional regulator</fullName>
    </submittedName>
</protein>
<dbReference type="InterPro" id="IPR036388">
    <property type="entry name" value="WH-like_DNA-bd_sf"/>
</dbReference>
<gene>
    <name evidence="6" type="ORF">FYJ65_03915</name>
</gene>
<dbReference type="PROSITE" id="PS51077">
    <property type="entry name" value="HTH_ICLR"/>
    <property type="match status" value="1"/>
</dbReference>
<evidence type="ECO:0000313" key="7">
    <source>
        <dbReference type="Proteomes" id="UP000469424"/>
    </source>
</evidence>
<dbReference type="InterPro" id="IPR050707">
    <property type="entry name" value="HTH_MetabolicPath_Reg"/>
</dbReference>
<dbReference type="GO" id="GO:0003677">
    <property type="term" value="F:DNA binding"/>
    <property type="evidence" value="ECO:0007669"/>
    <property type="project" value="UniProtKB-KW"/>
</dbReference>
<dbReference type="SUPFAM" id="SSF46785">
    <property type="entry name" value="Winged helix' DNA-binding domain"/>
    <property type="match status" value="1"/>
</dbReference>
<dbReference type="EMBL" id="VUNA01000005">
    <property type="protein sequence ID" value="MST70492.1"/>
    <property type="molecule type" value="Genomic_DNA"/>
</dbReference>
<evidence type="ECO:0000313" key="6">
    <source>
        <dbReference type="EMBL" id="MST70492.1"/>
    </source>
</evidence>
<dbReference type="AlphaFoldDB" id="A0A6N7X4P9"/>
<keyword evidence="3" id="KW-0804">Transcription</keyword>
<dbReference type="GO" id="GO:0003700">
    <property type="term" value="F:DNA-binding transcription factor activity"/>
    <property type="evidence" value="ECO:0007669"/>
    <property type="project" value="TreeGrafter"/>
</dbReference>
<dbReference type="Gene3D" id="1.10.10.10">
    <property type="entry name" value="Winged helix-like DNA-binding domain superfamily/Winged helix DNA-binding domain"/>
    <property type="match status" value="1"/>
</dbReference>
<dbReference type="GO" id="GO:0045892">
    <property type="term" value="P:negative regulation of DNA-templated transcription"/>
    <property type="evidence" value="ECO:0007669"/>
    <property type="project" value="TreeGrafter"/>
</dbReference>
<evidence type="ECO:0000256" key="2">
    <source>
        <dbReference type="ARBA" id="ARBA00023125"/>
    </source>
</evidence>
<dbReference type="RefSeq" id="WP_154554056.1">
    <property type="nucleotide sequence ID" value="NZ_JAQXUZ010000011.1"/>
</dbReference>
<reference evidence="6 7" key="1">
    <citation type="submission" date="2019-08" db="EMBL/GenBank/DDBJ databases">
        <title>In-depth cultivation of the pig gut microbiome towards novel bacterial diversity and tailored functional studies.</title>
        <authorList>
            <person name="Wylensek D."/>
            <person name="Hitch T.C.A."/>
            <person name="Clavel T."/>
        </authorList>
    </citation>
    <scope>NUCLEOTIDE SEQUENCE [LARGE SCALE GENOMIC DNA]</scope>
    <source>
        <strain evidence="6 7">WCA-MUC-591-APC-4B</strain>
    </source>
</reference>
<evidence type="ECO:0000256" key="3">
    <source>
        <dbReference type="ARBA" id="ARBA00023163"/>
    </source>
</evidence>
<evidence type="ECO:0000259" key="4">
    <source>
        <dbReference type="PROSITE" id="PS51077"/>
    </source>
</evidence>